<dbReference type="InterPro" id="IPR000835">
    <property type="entry name" value="HTH_MarR-typ"/>
</dbReference>
<dbReference type="PANTHER" id="PTHR18964:SF149">
    <property type="entry name" value="BIFUNCTIONAL UDP-N-ACETYLGLUCOSAMINE 2-EPIMERASE_N-ACETYLMANNOSAMINE KINASE"/>
    <property type="match status" value="1"/>
</dbReference>
<dbReference type="InterPro" id="IPR000600">
    <property type="entry name" value="ROK"/>
</dbReference>
<evidence type="ECO:0000313" key="6">
    <source>
        <dbReference type="EMBL" id="MUG22194.1"/>
    </source>
</evidence>
<dbReference type="InterPro" id="IPR036390">
    <property type="entry name" value="WH_DNA-bd_sf"/>
</dbReference>
<keyword evidence="3" id="KW-0119">Carbohydrate metabolism</keyword>
<dbReference type="EMBL" id="WNZZ01000004">
    <property type="protein sequence ID" value="MUG22194.1"/>
    <property type="molecule type" value="Genomic_DNA"/>
</dbReference>
<evidence type="ECO:0000256" key="4">
    <source>
        <dbReference type="ARBA" id="ARBA00023125"/>
    </source>
</evidence>
<dbReference type="PANTHER" id="PTHR18964">
    <property type="entry name" value="ROK (REPRESSOR, ORF, KINASE) FAMILY"/>
    <property type="match status" value="1"/>
</dbReference>
<dbReference type="InterPro" id="IPR036388">
    <property type="entry name" value="WH-like_DNA-bd_sf"/>
</dbReference>
<dbReference type="SUPFAM" id="SSF53067">
    <property type="entry name" value="Actin-like ATPase domain"/>
    <property type="match status" value="1"/>
</dbReference>
<dbReference type="CDD" id="cd00090">
    <property type="entry name" value="HTH_ARSR"/>
    <property type="match status" value="1"/>
</dbReference>
<dbReference type="GO" id="GO:0003677">
    <property type="term" value="F:DNA binding"/>
    <property type="evidence" value="ECO:0007669"/>
    <property type="project" value="UniProtKB-KW"/>
</dbReference>
<dbReference type="SUPFAM" id="SSF46785">
    <property type="entry name" value="Winged helix' DNA-binding domain"/>
    <property type="match status" value="1"/>
</dbReference>
<dbReference type="Pfam" id="PF00480">
    <property type="entry name" value="ROK"/>
    <property type="match status" value="1"/>
</dbReference>
<comment type="function">
    <text evidence="1">Transcriptional repressor of xylose-utilizing enzymes.</text>
</comment>
<reference evidence="6 7" key="1">
    <citation type="submission" date="2019-11" db="EMBL/GenBank/DDBJ databases">
        <title>Draft genome sequences of five Paenibacillus species of dairy origin.</title>
        <authorList>
            <person name="Olajide A.M."/>
            <person name="Chen S."/>
            <person name="Lapointe G."/>
        </authorList>
    </citation>
    <scope>NUCLEOTIDE SEQUENCE [LARGE SCALE GENOMIC DNA]</scope>
    <source>
        <strain evidence="6 7">3CT49</strain>
    </source>
</reference>
<accession>A0A6N8ERN0</accession>
<keyword evidence="4" id="KW-0238">DNA-binding</keyword>
<feature type="domain" description="HTH marR-type" evidence="5">
    <location>
        <begin position="22"/>
        <end position="69"/>
    </location>
</feature>
<keyword evidence="3" id="KW-0859">Xylose metabolism</keyword>
<comment type="caution">
    <text evidence="6">The sequence shown here is derived from an EMBL/GenBank/DDBJ whole genome shotgun (WGS) entry which is preliminary data.</text>
</comment>
<dbReference type="Gene3D" id="1.10.10.10">
    <property type="entry name" value="Winged helix-like DNA-binding domain superfamily/Winged helix DNA-binding domain"/>
    <property type="match status" value="1"/>
</dbReference>
<proteinExistence type="inferred from homology"/>
<organism evidence="6 7">
    <name type="scientific">Paenibacillus macerans</name>
    <name type="common">Bacillus macerans</name>
    <dbReference type="NCBI Taxonomy" id="44252"/>
    <lineage>
        <taxon>Bacteria</taxon>
        <taxon>Bacillati</taxon>
        <taxon>Bacillota</taxon>
        <taxon>Bacilli</taxon>
        <taxon>Bacillales</taxon>
        <taxon>Paenibacillaceae</taxon>
        <taxon>Paenibacillus</taxon>
    </lineage>
</organism>
<evidence type="ECO:0000256" key="1">
    <source>
        <dbReference type="ARBA" id="ARBA00002486"/>
    </source>
</evidence>
<dbReference type="Gene3D" id="3.30.420.40">
    <property type="match status" value="2"/>
</dbReference>
<sequence>MELDTMKNATIGNPQLIRSMNETIALEFILQHGRLSRADLSRITGLSKPTVSSAIANLLASGLIREVGHGESGPGRKPTLIEFNGSSHYALAAEIAADHIHLALSNLLGETMAEHQYAIRDTNEPASLTAELKAKAEALLSGQGIGWNKVIHMAIGVPAVVDEQGELSIMVSKLRGLEKHLSKASLARVFPCRIILENDVNLAALAEFKEGAAAGSSLFAYLSLDAGIGAGLMIDGKLLRGLGGAAGEFGEMLIEPDVRLEERISEAGLFSLAEAVLRRDDIPSVLRGHAQMETADIFAAARSEDPAALQIIGEYSRIVARGIHNLCVVLAPRLVVLGGSVGENGEVMLPFLKEIIAAEFKDKPELKCTALRSKSVLKGAIQTAVAHTLEYIKDNLLANKARDNVAE</sequence>
<dbReference type="InterPro" id="IPR043129">
    <property type="entry name" value="ATPase_NBD"/>
</dbReference>
<dbReference type="RefSeq" id="WP_082207989.1">
    <property type="nucleotide sequence ID" value="NZ_BGML01000025.1"/>
</dbReference>
<evidence type="ECO:0000256" key="2">
    <source>
        <dbReference type="ARBA" id="ARBA00006479"/>
    </source>
</evidence>
<dbReference type="GO" id="GO:0003700">
    <property type="term" value="F:DNA-binding transcription factor activity"/>
    <property type="evidence" value="ECO:0007669"/>
    <property type="project" value="InterPro"/>
</dbReference>
<evidence type="ECO:0000259" key="5">
    <source>
        <dbReference type="Pfam" id="PF12802"/>
    </source>
</evidence>
<name>A0A6N8ERN0_PAEMA</name>
<dbReference type="Proteomes" id="UP000442469">
    <property type="component" value="Unassembled WGS sequence"/>
</dbReference>
<evidence type="ECO:0000256" key="3">
    <source>
        <dbReference type="ARBA" id="ARBA00022629"/>
    </source>
</evidence>
<dbReference type="GO" id="GO:0042732">
    <property type="term" value="P:D-xylose metabolic process"/>
    <property type="evidence" value="ECO:0007669"/>
    <property type="project" value="UniProtKB-KW"/>
</dbReference>
<protein>
    <submittedName>
        <fullName evidence="6">ROK family protein</fullName>
    </submittedName>
</protein>
<dbReference type="AlphaFoldDB" id="A0A6N8ERN0"/>
<gene>
    <name evidence="6" type="ORF">GNQ08_07135</name>
</gene>
<comment type="similarity">
    <text evidence="2">Belongs to the ROK (NagC/XylR) family.</text>
</comment>
<dbReference type="Pfam" id="PF12802">
    <property type="entry name" value="MarR_2"/>
    <property type="match status" value="1"/>
</dbReference>
<dbReference type="OrthoDB" id="9796533at2"/>
<dbReference type="InterPro" id="IPR011991">
    <property type="entry name" value="ArsR-like_HTH"/>
</dbReference>
<evidence type="ECO:0000313" key="7">
    <source>
        <dbReference type="Proteomes" id="UP000442469"/>
    </source>
</evidence>